<dbReference type="KEGG" id="srho:HH216_14460"/>
<keyword evidence="1" id="KW-1133">Transmembrane helix</keyword>
<evidence type="ECO:0000256" key="1">
    <source>
        <dbReference type="SAM" id="Phobius"/>
    </source>
</evidence>
<dbReference type="RefSeq" id="WP_169551438.1">
    <property type="nucleotide sequence ID" value="NZ_CP051677.1"/>
</dbReference>
<sequence length="153" mass="17491">MYSLLLMAHSVLRWLVLLTLLYALFRGIRGWSGQRPFTRTDNTVRHNTATFAHLQLLIGYTLYYISPLIAAFRYGGAAEPAFPLRFFGWIHPLLMTVVVVLITIGSSAAKRQTTDAAKFRTMTIWFSLALLMLLVAIPWPFSPLAQRPYLRLF</sequence>
<dbReference type="AlphaFoldDB" id="A0A7L5DLX0"/>
<gene>
    <name evidence="2" type="ORF">HH216_14460</name>
</gene>
<feature type="transmembrane region" description="Helical" evidence="1">
    <location>
        <begin position="46"/>
        <end position="66"/>
    </location>
</feature>
<evidence type="ECO:0008006" key="4">
    <source>
        <dbReference type="Google" id="ProtNLM"/>
    </source>
</evidence>
<keyword evidence="3" id="KW-1185">Reference proteome</keyword>
<dbReference type="Proteomes" id="UP000501128">
    <property type="component" value="Chromosome"/>
</dbReference>
<organism evidence="2 3">
    <name type="scientific">Spirosoma rhododendri</name>
    <dbReference type="NCBI Taxonomy" id="2728024"/>
    <lineage>
        <taxon>Bacteria</taxon>
        <taxon>Pseudomonadati</taxon>
        <taxon>Bacteroidota</taxon>
        <taxon>Cytophagia</taxon>
        <taxon>Cytophagales</taxon>
        <taxon>Cytophagaceae</taxon>
        <taxon>Spirosoma</taxon>
    </lineage>
</organism>
<evidence type="ECO:0000313" key="3">
    <source>
        <dbReference type="Proteomes" id="UP000501128"/>
    </source>
</evidence>
<name>A0A7L5DLX0_9BACT</name>
<keyword evidence="1" id="KW-0812">Transmembrane</keyword>
<feature type="transmembrane region" description="Helical" evidence="1">
    <location>
        <begin position="86"/>
        <end position="109"/>
    </location>
</feature>
<feature type="transmembrane region" description="Helical" evidence="1">
    <location>
        <begin position="6"/>
        <end position="25"/>
    </location>
</feature>
<protein>
    <recommendedName>
        <fullName evidence="4">Cytochrome B</fullName>
    </recommendedName>
</protein>
<accession>A0A7L5DLX0</accession>
<feature type="transmembrane region" description="Helical" evidence="1">
    <location>
        <begin position="121"/>
        <end position="141"/>
    </location>
</feature>
<reference evidence="2 3" key="1">
    <citation type="submission" date="2020-04" db="EMBL/GenBank/DDBJ databases">
        <title>Genome sequencing of novel species.</title>
        <authorList>
            <person name="Heo J."/>
            <person name="Kim S.-J."/>
            <person name="Kim J.-S."/>
            <person name="Hong S.-B."/>
            <person name="Kwon S.-W."/>
        </authorList>
    </citation>
    <scope>NUCLEOTIDE SEQUENCE [LARGE SCALE GENOMIC DNA]</scope>
    <source>
        <strain evidence="2 3">CJU-R4</strain>
    </source>
</reference>
<proteinExistence type="predicted"/>
<evidence type="ECO:0000313" key="2">
    <source>
        <dbReference type="EMBL" id="QJD79474.1"/>
    </source>
</evidence>
<keyword evidence="1" id="KW-0472">Membrane</keyword>
<dbReference type="EMBL" id="CP051677">
    <property type="protein sequence ID" value="QJD79474.1"/>
    <property type="molecule type" value="Genomic_DNA"/>
</dbReference>